<organism evidence="1">
    <name type="scientific">freshwater metagenome</name>
    <dbReference type="NCBI Taxonomy" id="449393"/>
    <lineage>
        <taxon>unclassified sequences</taxon>
        <taxon>metagenomes</taxon>
        <taxon>ecological metagenomes</taxon>
    </lineage>
</organism>
<accession>A0A6J6K1A3</accession>
<dbReference type="EMBL" id="CAEZVQ010000172">
    <property type="protein sequence ID" value="CAB4642123.1"/>
    <property type="molecule type" value="Genomic_DNA"/>
</dbReference>
<evidence type="ECO:0000313" key="1">
    <source>
        <dbReference type="EMBL" id="CAB4642123.1"/>
    </source>
</evidence>
<dbReference type="AlphaFoldDB" id="A0A6J6K1A3"/>
<gene>
    <name evidence="1" type="ORF">UFOPK2086_01088</name>
</gene>
<name>A0A6J6K1A3_9ZZZZ</name>
<sequence length="105" mass="11249">MAWLSLPTSTICFIETAASQLLSPGCDALISQVPEPRNVTVVLFKVQTEPDPSAIEITGVRPDVADAVGTYVLSFAVVEGTIEVKESDCDPLATEMVWLLLEAAR</sequence>
<proteinExistence type="predicted"/>
<protein>
    <submittedName>
        <fullName evidence="1">Unannotated protein</fullName>
    </submittedName>
</protein>
<reference evidence="1" key="1">
    <citation type="submission" date="2020-05" db="EMBL/GenBank/DDBJ databases">
        <authorList>
            <person name="Chiriac C."/>
            <person name="Salcher M."/>
            <person name="Ghai R."/>
            <person name="Kavagutti S V."/>
        </authorList>
    </citation>
    <scope>NUCLEOTIDE SEQUENCE</scope>
</reference>